<keyword evidence="1" id="KW-0472">Membrane</keyword>
<gene>
    <name evidence="2" type="ORF">EDC03_0157</name>
</gene>
<evidence type="ECO:0000313" key="3">
    <source>
        <dbReference type="Proteomes" id="UP000276232"/>
    </source>
</evidence>
<evidence type="ECO:0000256" key="1">
    <source>
        <dbReference type="SAM" id="Phobius"/>
    </source>
</evidence>
<sequence>MGAAAISGEVTVGTSGGSISMEFFFVLIAIFAVIAVVMFLRRNKK</sequence>
<dbReference type="EMBL" id="RJKN01000001">
    <property type="protein sequence ID" value="ROP45553.1"/>
    <property type="molecule type" value="Genomic_DNA"/>
</dbReference>
<keyword evidence="1" id="KW-1133">Transmembrane helix</keyword>
<reference evidence="2 3" key="1">
    <citation type="journal article" date="2015" name="Stand. Genomic Sci.">
        <title>Genomic Encyclopedia of Bacterial and Archaeal Type Strains, Phase III: the genomes of soil and plant-associated and newly described type strains.</title>
        <authorList>
            <person name="Whitman W.B."/>
            <person name="Woyke T."/>
            <person name="Klenk H.P."/>
            <person name="Zhou Y."/>
            <person name="Lilburn T.G."/>
            <person name="Beck B.J."/>
            <person name="De Vos P."/>
            <person name="Vandamme P."/>
            <person name="Eisen J.A."/>
            <person name="Garrity G."/>
            <person name="Hugenholtz P."/>
            <person name="Kyrpides N.C."/>
        </authorList>
    </citation>
    <scope>NUCLEOTIDE SEQUENCE [LARGE SCALE GENOMIC DNA]</scope>
    <source>
        <strain evidence="2 3">CECT 7306</strain>
    </source>
</reference>
<feature type="transmembrane region" description="Helical" evidence="1">
    <location>
        <begin position="23"/>
        <end position="40"/>
    </location>
</feature>
<proteinExistence type="predicted"/>
<dbReference type="AlphaFoldDB" id="A0A3N1HSQ9"/>
<protein>
    <submittedName>
        <fullName evidence="2">Uncharacterized protein</fullName>
    </submittedName>
</protein>
<keyword evidence="1" id="KW-0812">Transmembrane</keyword>
<accession>A0A3N1HSQ9</accession>
<dbReference type="Proteomes" id="UP000276232">
    <property type="component" value="Unassembled WGS sequence"/>
</dbReference>
<comment type="caution">
    <text evidence="2">The sequence shown here is derived from an EMBL/GenBank/DDBJ whole genome shotgun (WGS) entry which is preliminary data.</text>
</comment>
<evidence type="ECO:0000313" key="2">
    <source>
        <dbReference type="EMBL" id="ROP45553.1"/>
    </source>
</evidence>
<organism evidence="2 3">
    <name type="scientific">Pseudokineococcus lusitanus</name>
    <dbReference type="NCBI Taxonomy" id="763993"/>
    <lineage>
        <taxon>Bacteria</taxon>
        <taxon>Bacillati</taxon>
        <taxon>Actinomycetota</taxon>
        <taxon>Actinomycetes</taxon>
        <taxon>Kineosporiales</taxon>
        <taxon>Kineosporiaceae</taxon>
        <taxon>Pseudokineococcus</taxon>
    </lineage>
</organism>
<dbReference type="InParanoid" id="A0A3N1HSQ9"/>
<keyword evidence="3" id="KW-1185">Reference proteome</keyword>
<name>A0A3N1HSQ9_9ACTN</name>